<dbReference type="EMBL" id="CP072135">
    <property type="protein sequence ID" value="QTH73549.1"/>
    <property type="molecule type" value="Genomic_DNA"/>
</dbReference>
<evidence type="ECO:0000256" key="3">
    <source>
        <dbReference type="ARBA" id="ARBA00022692"/>
    </source>
</evidence>
<keyword evidence="7" id="KW-0614">Plasmid</keyword>
<feature type="transmembrane region" description="Helical" evidence="6">
    <location>
        <begin position="182"/>
        <end position="203"/>
    </location>
</feature>
<evidence type="ECO:0000313" key="7">
    <source>
        <dbReference type="EMBL" id="QTH73549.1"/>
    </source>
</evidence>
<dbReference type="AlphaFoldDB" id="A0A975DL62"/>
<gene>
    <name evidence="7" type="ORF">J5O05_18865</name>
</gene>
<sequence>MDYLLAITLFAFASSVTPNFNNILVMSSGVNFGMWRSVPLLCGICVGFAFMVVLVGLGFSQVFERFPEFHVWLKVAGVLYLLYLAWLIGTSNSTLEIKAQGKPLTFTNGALFQWVNAKAWVVATGAIATFTDSGNEAGLGYLIIGLVYLFVAFPSVGIWLWFGSFLSRFLHTTRNQRRFNYVMASLLALSILPVLNELFLVLLNTSN</sequence>
<dbReference type="PANTHER" id="PTHR30086:SF20">
    <property type="entry name" value="ARGININE EXPORTER PROTEIN ARGO-RELATED"/>
    <property type="match status" value="1"/>
</dbReference>
<feature type="transmembrane region" description="Helical" evidence="6">
    <location>
        <begin position="139"/>
        <end position="162"/>
    </location>
</feature>
<evidence type="ECO:0000256" key="6">
    <source>
        <dbReference type="SAM" id="Phobius"/>
    </source>
</evidence>
<dbReference type="KEGG" id="pxi:J5O05_18865"/>
<reference evidence="7" key="1">
    <citation type="submission" date="2021-03" db="EMBL/GenBank/DDBJ databases">
        <title>Complete Genome of Pseudoalteromonas xiamenensis STKMTI.2, a new potential marine bacterium producing anti-Vibrio compounds.</title>
        <authorList>
            <person name="Handayani D.P."/>
            <person name="Isnansetyo A."/>
            <person name="Istiqomah I."/>
            <person name="Jumina J."/>
        </authorList>
    </citation>
    <scope>NUCLEOTIDE SEQUENCE</scope>
    <source>
        <strain evidence="7">STKMTI.2</strain>
        <plasmid evidence="7">unnamed5</plasmid>
    </source>
</reference>
<evidence type="ECO:0000256" key="5">
    <source>
        <dbReference type="ARBA" id="ARBA00023136"/>
    </source>
</evidence>
<dbReference type="GO" id="GO:0005886">
    <property type="term" value="C:plasma membrane"/>
    <property type="evidence" value="ECO:0007669"/>
    <property type="project" value="UniProtKB-SubCell"/>
</dbReference>
<evidence type="ECO:0000256" key="4">
    <source>
        <dbReference type="ARBA" id="ARBA00022989"/>
    </source>
</evidence>
<dbReference type="Proteomes" id="UP000664904">
    <property type="component" value="Plasmid unnamed5"/>
</dbReference>
<feature type="transmembrane region" description="Helical" evidence="6">
    <location>
        <begin position="71"/>
        <end position="89"/>
    </location>
</feature>
<keyword evidence="4 6" id="KW-1133">Transmembrane helix</keyword>
<accession>A0A975DL62</accession>
<keyword evidence="8" id="KW-1185">Reference proteome</keyword>
<dbReference type="Pfam" id="PF01810">
    <property type="entry name" value="LysE"/>
    <property type="match status" value="1"/>
</dbReference>
<dbReference type="PANTHER" id="PTHR30086">
    <property type="entry name" value="ARGININE EXPORTER PROTEIN ARGO"/>
    <property type="match status" value="1"/>
</dbReference>
<evidence type="ECO:0000256" key="1">
    <source>
        <dbReference type="ARBA" id="ARBA00004651"/>
    </source>
</evidence>
<dbReference type="GO" id="GO:0033228">
    <property type="term" value="P:cysteine export across plasma membrane"/>
    <property type="evidence" value="ECO:0007669"/>
    <property type="project" value="TreeGrafter"/>
</dbReference>
<proteinExistence type="predicted"/>
<dbReference type="RefSeq" id="WP_208845161.1">
    <property type="nucleotide sequence ID" value="NZ_CP072135.1"/>
</dbReference>
<feature type="transmembrane region" description="Helical" evidence="6">
    <location>
        <begin position="34"/>
        <end position="59"/>
    </location>
</feature>
<comment type="subcellular location">
    <subcellularLocation>
        <location evidence="1">Cell membrane</location>
        <topology evidence="1">Multi-pass membrane protein</topology>
    </subcellularLocation>
</comment>
<dbReference type="GO" id="GO:0015171">
    <property type="term" value="F:amino acid transmembrane transporter activity"/>
    <property type="evidence" value="ECO:0007669"/>
    <property type="project" value="TreeGrafter"/>
</dbReference>
<geneLocation type="plasmid" evidence="7 8">
    <name>unnamed5</name>
</geneLocation>
<dbReference type="InterPro" id="IPR001123">
    <property type="entry name" value="LeuE-type"/>
</dbReference>
<protein>
    <submittedName>
        <fullName evidence="7">LysE family translocator</fullName>
    </submittedName>
</protein>
<name>A0A975DL62_9GAMM</name>
<keyword evidence="3 6" id="KW-0812">Transmembrane</keyword>
<evidence type="ECO:0000256" key="2">
    <source>
        <dbReference type="ARBA" id="ARBA00022475"/>
    </source>
</evidence>
<keyword evidence="2" id="KW-1003">Cell membrane</keyword>
<organism evidence="7 8">
    <name type="scientific">Pseudoalteromonas xiamenensis</name>
    <dbReference type="NCBI Taxonomy" id="882626"/>
    <lineage>
        <taxon>Bacteria</taxon>
        <taxon>Pseudomonadati</taxon>
        <taxon>Pseudomonadota</taxon>
        <taxon>Gammaproteobacteria</taxon>
        <taxon>Alteromonadales</taxon>
        <taxon>Pseudoalteromonadaceae</taxon>
        <taxon>Pseudoalteromonas</taxon>
    </lineage>
</organism>
<evidence type="ECO:0000313" key="8">
    <source>
        <dbReference type="Proteomes" id="UP000664904"/>
    </source>
</evidence>
<keyword evidence="5 6" id="KW-0472">Membrane</keyword>